<evidence type="ECO:0008006" key="3">
    <source>
        <dbReference type="Google" id="ProtNLM"/>
    </source>
</evidence>
<gene>
    <name evidence="1" type="ORF">OJF2_46330</name>
</gene>
<dbReference type="Proteomes" id="UP000324233">
    <property type="component" value="Chromosome"/>
</dbReference>
<protein>
    <recommendedName>
        <fullName evidence="3">Rpn family recombination-promoting nuclease/putative transposase</fullName>
    </recommendedName>
</protein>
<dbReference type="OrthoDB" id="263971at2"/>
<evidence type="ECO:0000313" key="2">
    <source>
        <dbReference type="Proteomes" id="UP000324233"/>
    </source>
</evidence>
<dbReference type="KEGG" id="agv:OJF2_46330"/>
<organism evidence="1 2">
    <name type="scientific">Aquisphaera giovannonii</name>
    <dbReference type="NCBI Taxonomy" id="406548"/>
    <lineage>
        <taxon>Bacteria</taxon>
        <taxon>Pseudomonadati</taxon>
        <taxon>Planctomycetota</taxon>
        <taxon>Planctomycetia</taxon>
        <taxon>Isosphaerales</taxon>
        <taxon>Isosphaeraceae</taxon>
        <taxon>Aquisphaera</taxon>
    </lineage>
</organism>
<dbReference type="PANTHER" id="PTHR34613:SF1">
    <property type="entry name" value="SLL6017 PROTEIN"/>
    <property type="match status" value="1"/>
</dbReference>
<reference evidence="1 2" key="1">
    <citation type="submission" date="2019-08" db="EMBL/GenBank/DDBJ databases">
        <title>Deep-cultivation of Planctomycetes and their phenomic and genomic characterization uncovers novel biology.</title>
        <authorList>
            <person name="Wiegand S."/>
            <person name="Jogler M."/>
            <person name="Boedeker C."/>
            <person name="Pinto D."/>
            <person name="Vollmers J."/>
            <person name="Rivas-Marin E."/>
            <person name="Kohn T."/>
            <person name="Peeters S.H."/>
            <person name="Heuer A."/>
            <person name="Rast P."/>
            <person name="Oberbeckmann S."/>
            <person name="Bunk B."/>
            <person name="Jeske O."/>
            <person name="Meyerdierks A."/>
            <person name="Storesund J.E."/>
            <person name="Kallscheuer N."/>
            <person name="Luecker S."/>
            <person name="Lage O.M."/>
            <person name="Pohl T."/>
            <person name="Merkel B.J."/>
            <person name="Hornburger P."/>
            <person name="Mueller R.-W."/>
            <person name="Bruemmer F."/>
            <person name="Labrenz M."/>
            <person name="Spormann A.M."/>
            <person name="Op den Camp H."/>
            <person name="Overmann J."/>
            <person name="Amann R."/>
            <person name="Jetten M.S.M."/>
            <person name="Mascher T."/>
            <person name="Medema M.H."/>
            <person name="Devos D.P."/>
            <person name="Kaster A.-K."/>
            <person name="Ovreas L."/>
            <person name="Rohde M."/>
            <person name="Galperin M.Y."/>
            <person name="Jogler C."/>
        </authorList>
    </citation>
    <scope>NUCLEOTIDE SEQUENCE [LARGE SCALE GENOMIC DNA]</scope>
    <source>
        <strain evidence="1 2">OJF2</strain>
    </source>
</reference>
<accession>A0A5B9W634</accession>
<keyword evidence="2" id="KW-1185">Reference proteome</keyword>
<name>A0A5B9W634_9BACT</name>
<dbReference type="PANTHER" id="PTHR34613">
    <property type="entry name" value="SLL0800 PROTEIN"/>
    <property type="match status" value="1"/>
</dbReference>
<dbReference type="EMBL" id="CP042997">
    <property type="protein sequence ID" value="QEH36073.1"/>
    <property type="molecule type" value="Genomic_DNA"/>
</dbReference>
<proteinExistence type="predicted"/>
<dbReference type="AlphaFoldDB" id="A0A5B9W634"/>
<evidence type="ECO:0000313" key="1">
    <source>
        <dbReference type="EMBL" id="QEH36073.1"/>
    </source>
</evidence>
<sequence>MAKPFDAILKEIFGEAPGPLLEVLLRRPVGPARVQSAELSTVTAEADSVIRVDEPEPWLAHVEFQTSYNASLPLRMLRYNVLVHYRHELPVRSVALLLAREADGPAMAGLYRRELPGGDPCHDFRYNVVRIWELPAEAILSAAPAVAPLAAIADVTEERLPGVLQAIRRKLEAGAPEGQFKALWTATYILMGLKFSDEIVDRVITGVENMRESSTYQKILREGRAEGEAIGLRKALKRIGSRKLGIISAADEKLLDGITDEAALEALTDRLDSATNWEDLLRDVPRDSANPSVNL</sequence>
<dbReference type="RefSeq" id="WP_148595796.1">
    <property type="nucleotide sequence ID" value="NZ_CP042997.1"/>
</dbReference>